<evidence type="ECO:0000313" key="1">
    <source>
        <dbReference type="EMBL" id="GLK54397.1"/>
    </source>
</evidence>
<evidence type="ECO:0000313" key="4">
    <source>
        <dbReference type="Proteomes" id="UP001143400"/>
    </source>
</evidence>
<comment type="caution">
    <text evidence="1">The sequence shown here is derived from an EMBL/GenBank/DDBJ whole genome shotgun (WGS) entry which is preliminary data.</text>
</comment>
<proteinExistence type="predicted"/>
<dbReference type="EMBL" id="JAFBCY010000002">
    <property type="protein sequence ID" value="MBM7851339.1"/>
    <property type="molecule type" value="Genomic_DNA"/>
</dbReference>
<sequence>MPQLHSITDITEQVAEAWGVTGAALAVLHRRVRDLHAQKRIAVAAIQGGRKTALFDLREVVRAIILLALLEAGFDAKTLAEAEHWLDRAIGDGLGFPALNGTWPPVGLDALIHAVEEGQSDLDFALYVRRDVETGERFVVGRFERDGKHGYGEGDLQSLSGPDADGVEAWAIDEGGERMARYAPRLTIARVVLPASALVRPFVLLPDGD</sequence>
<evidence type="ECO:0000313" key="3">
    <source>
        <dbReference type="Proteomes" id="UP000758856"/>
    </source>
</evidence>
<reference evidence="1" key="1">
    <citation type="journal article" date="2014" name="Int. J. Syst. Evol. Microbiol.">
        <title>Complete genome sequence of Corynebacterium casei LMG S-19264T (=DSM 44701T), isolated from a smear-ripened cheese.</title>
        <authorList>
            <consortium name="US DOE Joint Genome Institute (JGI-PGF)"/>
            <person name="Walter F."/>
            <person name="Albersmeier A."/>
            <person name="Kalinowski J."/>
            <person name="Ruckert C."/>
        </authorList>
    </citation>
    <scope>NUCLEOTIDE SEQUENCE</scope>
    <source>
        <strain evidence="1">VKM B-1606</strain>
    </source>
</reference>
<dbReference type="RefSeq" id="WP_204949728.1">
    <property type="nucleotide sequence ID" value="NZ_BSFF01000001.1"/>
</dbReference>
<reference evidence="1" key="3">
    <citation type="submission" date="2023-01" db="EMBL/GenBank/DDBJ databases">
        <authorList>
            <person name="Sun Q."/>
            <person name="Evtushenko L."/>
        </authorList>
    </citation>
    <scope>NUCLEOTIDE SEQUENCE</scope>
    <source>
        <strain evidence="1">VKM B-1606</strain>
    </source>
</reference>
<dbReference type="Proteomes" id="UP001143400">
    <property type="component" value="Unassembled WGS sequence"/>
</dbReference>
<evidence type="ECO:0000313" key="2">
    <source>
        <dbReference type="EMBL" id="MBM7851339.1"/>
    </source>
</evidence>
<name>A0A9W6IRN3_9HYPH</name>
<dbReference type="EMBL" id="BSFF01000001">
    <property type="protein sequence ID" value="GLK54397.1"/>
    <property type="molecule type" value="Genomic_DNA"/>
</dbReference>
<gene>
    <name evidence="1" type="ORF">GCM10008170_04160</name>
    <name evidence="2" type="ORF">JOD31_001564</name>
</gene>
<keyword evidence="3" id="KW-1185">Reference proteome</keyword>
<dbReference type="AlphaFoldDB" id="A0A9W6IRN3"/>
<dbReference type="Proteomes" id="UP000758856">
    <property type="component" value="Unassembled WGS sequence"/>
</dbReference>
<reference evidence="2 3" key="2">
    <citation type="submission" date="2021-01" db="EMBL/GenBank/DDBJ databases">
        <title>Genomic Encyclopedia of Type Strains, Phase IV (KMG-IV): sequencing the most valuable type-strain genomes for metagenomic binning, comparative biology and taxonomic classification.</title>
        <authorList>
            <person name="Goeker M."/>
        </authorList>
    </citation>
    <scope>NUCLEOTIDE SEQUENCE [LARGE SCALE GENOMIC DNA]</scope>
    <source>
        <strain evidence="2 3">DSM 6130</strain>
    </source>
</reference>
<organism evidence="1 4">
    <name type="scientific">Methylopila capsulata</name>
    <dbReference type="NCBI Taxonomy" id="61654"/>
    <lineage>
        <taxon>Bacteria</taxon>
        <taxon>Pseudomonadati</taxon>
        <taxon>Pseudomonadota</taxon>
        <taxon>Alphaproteobacteria</taxon>
        <taxon>Hyphomicrobiales</taxon>
        <taxon>Methylopilaceae</taxon>
        <taxon>Methylopila</taxon>
    </lineage>
</organism>
<accession>A0A9W6IRN3</accession>
<protein>
    <submittedName>
        <fullName evidence="1">Uncharacterized protein</fullName>
    </submittedName>
</protein>